<evidence type="ECO:0000259" key="16">
    <source>
        <dbReference type="Pfam" id="PF14681"/>
    </source>
</evidence>
<evidence type="ECO:0000256" key="13">
    <source>
        <dbReference type="ARBA" id="ARBA00072146"/>
    </source>
</evidence>
<dbReference type="FunFam" id="3.40.50.2020:FF:000003">
    <property type="entry name" value="Uracil phosphoribosyltransferase"/>
    <property type="match status" value="1"/>
</dbReference>
<keyword evidence="6 15" id="KW-0808">Transferase</keyword>
<keyword evidence="4 15" id="KW-0021">Allosteric enzyme</keyword>
<protein>
    <recommendedName>
        <fullName evidence="13 15">Uracil phosphoribosyltransferase</fullName>
        <ecNumber evidence="3 15">2.4.2.9</ecNumber>
    </recommendedName>
    <alternativeName>
        <fullName evidence="10 15">UMP pyrophosphorylase</fullName>
    </alternativeName>
    <alternativeName>
        <fullName evidence="14 15">UPRTase</fullName>
    </alternativeName>
</protein>
<name>A0A4R3MBQ9_9BURK</name>
<keyword evidence="9 15" id="KW-0342">GTP-binding</keyword>
<dbReference type="UniPathway" id="UPA00574">
    <property type="reaction ID" value="UER00636"/>
</dbReference>
<dbReference type="AlphaFoldDB" id="A0A4R3MBQ9"/>
<dbReference type="Pfam" id="PF14681">
    <property type="entry name" value="UPRTase"/>
    <property type="match status" value="1"/>
</dbReference>
<evidence type="ECO:0000256" key="5">
    <source>
        <dbReference type="ARBA" id="ARBA00022676"/>
    </source>
</evidence>
<comment type="similarity">
    <text evidence="2 15">Belongs to the UPRTase family.</text>
</comment>
<dbReference type="SUPFAM" id="SSF53271">
    <property type="entry name" value="PRTase-like"/>
    <property type="match status" value="1"/>
</dbReference>
<dbReference type="GO" id="GO:0005525">
    <property type="term" value="F:GTP binding"/>
    <property type="evidence" value="ECO:0007669"/>
    <property type="project" value="UniProtKB-KW"/>
</dbReference>
<evidence type="ECO:0000256" key="7">
    <source>
        <dbReference type="ARBA" id="ARBA00022741"/>
    </source>
</evidence>
<dbReference type="NCBIfam" id="TIGR01091">
    <property type="entry name" value="upp"/>
    <property type="match status" value="1"/>
</dbReference>
<proteinExistence type="inferred from homology"/>
<keyword evidence="8 15" id="KW-0460">Magnesium</keyword>
<dbReference type="PANTHER" id="PTHR32315">
    <property type="entry name" value="ADENINE PHOSPHORIBOSYLTRANSFERASE"/>
    <property type="match status" value="1"/>
</dbReference>
<dbReference type="InterPro" id="IPR005765">
    <property type="entry name" value="UPRT"/>
</dbReference>
<dbReference type="InterPro" id="IPR000836">
    <property type="entry name" value="PRTase_dom"/>
</dbReference>
<comment type="pathway">
    <text evidence="1 15">Pyrimidine metabolism; UMP biosynthesis via salvage pathway; UMP from uracil: step 1/1.</text>
</comment>
<dbReference type="OrthoDB" id="9781675at2"/>
<dbReference type="CDD" id="cd06223">
    <property type="entry name" value="PRTases_typeI"/>
    <property type="match status" value="1"/>
</dbReference>
<evidence type="ECO:0000256" key="4">
    <source>
        <dbReference type="ARBA" id="ARBA00022533"/>
    </source>
</evidence>
<evidence type="ECO:0000256" key="1">
    <source>
        <dbReference type="ARBA" id="ARBA00005180"/>
    </source>
</evidence>
<dbReference type="GO" id="GO:0004845">
    <property type="term" value="F:uracil phosphoribosyltransferase activity"/>
    <property type="evidence" value="ECO:0007669"/>
    <property type="project" value="UniProtKB-UniRule"/>
</dbReference>
<keyword evidence="5 15" id="KW-0328">Glycosyltransferase</keyword>
<feature type="binding site" evidence="15">
    <location>
        <position position="199"/>
    </location>
    <ligand>
        <name>5-phospho-alpha-D-ribose 1-diphosphate</name>
        <dbReference type="ChEBI" id="CHEBI:58017"/>
    </ligand>
</feature>
<feature type="binding site" evidence="15">
    <location>
        <begin position="130"/>
        <end position="138"/>
    </location>
    <ligand>
        <name>5-phospho-alpha-D-ribose 1-diphosphate</name>
        <dbReference type="ChEBI" id="CHEBI:58017"/>
    </ligand>
</feature>
<comment type="catalytic activity">
    <reaction evidence="11 15">
        <text>UMP + diphosphate = 5-phospho-alpha-D-ribose 1-diphosphate + uracil</text>
        <dbReference type="Rhea" id="RHEA:13017"/>
        <dbReference type="ChEBI" id="CHEBI:17568"/>
        <dbReference type="ChEBI" id="CHEBI:33019"/>
        <dbReference type="ChEBI" id="CHEBI:57865"/>
        <dbReference type="ChEBI" id="CHEBI:58017"/>
        <dbReference type="EC" id="2.4.2.9"/>
    </reaction>
</comment>
<evidence type="ECO:0000256" key="14">
    <source>
        <dbReference type="ARBA" id="ARBA00079807"/>
    </source>
</evidence>
<dbReference type="RefSeq" id="WP_132579238.1">
    <property type="nucleotide sequence ID" value="NZ_SMAJ01000001.1"/>
</dbReference>
<evidence type="ECO:0000256" key="10">
    <source>
        <dbReference type="ARBA" id="ARBA00031082"/>
    </source>
</evidence>
<dbReference type="GO" id="GO:0005737">
    <property type="term" value="C:cytoplasm"/>
    <property type="evidence" value="ECO:0007669"/>
    <property type="project" value="UniProtKB-ARBA"/>
</dbReference>
<reference evidence="17 18" key="1">
    <citation type="submission" date="2019-03" db="EMBL/GenBank/DDBJ databases">
        <title>Genomic Encyclopedia of Type Strains, Phase IV (KMG-IV): sequencing the most valuable type-strain genomes for metagenomic binning, comparative biology and taxonomic classification.</title>
        <authorList>
            <person name="Goeker M."/>
        </authorList>
    </citation>
    <scope>NUCLEOTIDE SEQUENCE [LARGE SCALE GENOMIC DNA]</scope>
    <source>
        <strain evidence="17 18">DSM 24591</strain>
    </source>
</reference>
<feature type="binding site" evidence="15">
    <location>
        <position position="193"/>
    </location>
    <ligand>
        <name>uracil</name>
        <dbReference type="ChEBI" id="CHEBI:17568"/>
    </ligand>
</feature>
<evidence type="ECO:0000256" key="3">
    <source>
        <dbReference type="ARBA" id="ARBA00011894"/>
    </source>
</evidence>
<evidence type="ECO:0000313" key="18">
    <source>
        <dbReference type="Proteomes" id="UP000295525"/>
    </source>
</evidence>
<gene>
    <name evidence="15" type="primary">upp</name>
    <name evidence="17" type="ORF">EDC26_10112</name>
</gene>
<evidence type="ECO:0000256" key="12">
    <source>
        <dbReference type="ARBA" id="ARBA00056901"/>
    </source>
</evidence>
<dbReference type="Proteomes" id="UP000295525">
    <property type="component" value="Unassembled WGS sequence"/>
</dbReference>
<dbReference type="GO" id="GO:0044206">
    <property type="term" value="P:UMP salvage"/>
    <property type="evidence" value="ECO:0007669"/>
    <property type="project" value="UniProtKB-UniRule"/>
</dbReference>
<feature type="domain" description="Phosphoribosyltransferase" evidence="16">
    <location>
        <begin position="7"/>
        <end position="207"/>
    </location>
</feature>
<feature type="binding site" evidence="15">
    <location>
        <position position="78"/>
    </location>
    <ligand>
        <name>5-phospho-alpha-D-ribose 1-diphosphate</name>
        <dbReference type="ChEBI" id="CHEBI:58017"/>
    </ligand>
</feature>
<sequence>MPVHEISHPLIRHKLGLMRRADLSTKNFREMAQEVASLLTYEATKDLPMEPYTIQGWCGELAAEKIAGKKITVVPILRAGIGMLDGVLNLIPGARVSAVGIARNEKTLQAQPYLEKLVGQLDQRLALIIDPMLATGGSMLATIDMLKKAGCRSVRALVLVAAPQGIEAVFARYPDVHIYTASIDSHLNENGYIIPGLGDAGDRLFGTRQKDV</sequence>
<dbReference type="GO" id="GO:0006223">
    <property type="term" value="P:uracil salvage"/>
    <property type="evidence" value="ECO:0007669"/>
    <property type="project" value="InterPro"/>
</dbReference>
<comment type="function">
    <text evidence="12 15">Catalyzes the conversion of uracil and 5-phospho-alpha-D-ribose 1-diphosphate (PRPP) to UMP and diphosphate.</text>
</comment>
<feature type="binding site" evidence="15">
    <location>
        <begin position="198"/>
        <end position="200"/>
    </location>
    <ligand>
        <name>uracil</name>
        <dbReference type="ChEBI" id="CHEBI:17568"/>
    </ligand>
</feature>
<evidence type="ECO:0000256" key="8">
    <source>
        <dbReference type="ARBA" id="ARBA00022842"/>
    </source>
</evidence>
<comment type="activity regulation">
    <text evidence="15">Allosterically activated by GTP.</text>
</comment>
<dbReference type="InterPro" id="IPR029057">
    <property type="entry name" value="PRTase-like"/>
</dbReference>
<comment type="caution">
    <text evidence="17">The sequence shown here is derived from an EMBL/GenBank/DDBJ whole genome shotgun (WGS) entry which is preliminary data.</text>
</comment>
<dbReference type="GO" id="GO:0000287">
    <property type="term" value="F:magnesium ion binding"/>
    <property type="evidence" value="ECO:0007669"/>
    <property type="project" value="UniProtKB-UniRule"/>
</dbReference>
<dbReference type="NCBIfam" id="NF001097">
    <property type="entry name" value="PRK00129.1"/>
    <property type="match status" value="1"/>
</dbReference>
<keyword evidence="7 15" id="KW-0547">Nucleotide-binding</keyword>
<dbReference type="Gene3D" id="3.40.50.2020">
    <property type="match status" value="1"/>
</dbReference>
<organism evidence="17 18">
    <name type="scientific">Paralcaligenes ureilyticus</name>
    <dbReference type="NCBI Taxonomy" id="627131"/>
    <lineage>
        <taxon>Bacteria</taxon>
        <taxon>Pseudomonadati</taxon>
        <taxon>Pseudomonadota</taxon>
        <taxon>Betaproteobacteria</taxon>
        <taxon>Burkholderiales</taxon>
        <taxon>Alcaligenaceae</taxon>
        <taxon>Paralcaligenes</taxon>
    </lineage>
</organism>
<evidence type="ECO:0000256" key="15">
    <source>
        <dbReference type="HAMAP-Rule" id="MF_01218"/>
    </source>
</evidence>
<evidence type="ECO:0000313" key="17">
    <source>
        <dbReference type="EMBL" id="TCT10796.1"/>
    </source>
</evidence>
<dbReference type="HAMAP" id="MF_01218_B">
    <property type="entry name" value="Upp_B"/>
    <property type="match status" value="1"/>
</dbReference>
<evidence type="ECO:0000256" key="9">
    <source>
        <dbReference type="ARBA" id="ARBA00023134"/>
    </source>
</evidence>
<evidence type="ECO:0000256" key="2">
    <source>
        <dbReference type="ARBA" id="ARBA00009516"/>
    </source>
</evidence>
<comment type="cofactor">
    <cofactor evidence="15">
        <name>Mg(2+)</name>
        <dbReference type="ChEBI" id="CHEBI:18420"/>
    </cofactor>
    <text evidence="15">Binds 1 Mg(2+) ion per subunit. The magnesium is bound as Mg-PRPP.</text>
</comment>
<dbReference type="InterPro" id="IPR034332">
    <property type="entry name" value="Upp_B"/>
</dbReference>
<feature type="binding site" evidence="15">
    <location>
        <position position="103"/>
    </location>
    <ligand>
        <name>5-phospho-alpha-D-ribose 1-diphosphate</name>
        <dbReference type="ChEBI" id="CHEBI:58017"/>
    </ligand>
</feature>
<dbReference type="EMBL" id="SMAJ01000001">
    <property type="protein sequence ID" value="TCT10796.1"/>
    <property type="molecule type" value="Genomic_DNA"/>
</dbReference>
<accession>A0A4R3MBQ9</accession>
<keyword evidence="18" id="KW-1185">Reference proteome</keyword>
<dbReference type="EC" id="2.4.2.9" evidence="3 15"/>
<evidence type="ECO:0000256" key="11">
    <source>
        <dbReference type="ARBA" id="ARBA00052919"/>
    </source>
</evidence>
<dbReference type="PANTHER" id="PTHR32315:SF4">
    <property type="entry name" value="URACIL PHOSPHORIBOSYLTRANSFERASE, CHLOROPLASTIC"/>
    <property type="match status" value="1"/>
</dbReference>
<evidence type="ECO:0000256" key="6">
    <source>
        <dbReference type="ARBA" id="ARBA00022679"/>
    </source>
</evidence>
<dbReference type="InterPro" id="IPR050054">
    <property type="entry name" value="UPRTase/APRTase"/>
</dbReference>